<evidence type="ECO:0000256" key="5">
    <source>
        <dbReference type="ARBA" id="ARBA00022679"/>
    </source>
</evidence>
<keyword evidence="5" id="KW-0808">Transferase</keyword>
<dbReference type="InterPro" id="IPR033887">
    <property type="entry name" value="PTS_IIA_man"/>
</dbReference>
<dbReference type="AlphaFoldDB" id="A0AAI8DFN9"/>
<accession>A0AAI8DFN9</accession>
<dbReference type="EMBL" id="CP022046">
    <property type="protein sequence ID" value="ASE33164.1"/>
    <property type="molecule type" value="Genomic_DNA"/>
</dbReference>
<evidence type="ECO:0000256" key="1">
    <source>
        <dbReference type="ARBA" id="ARBA00004496"/>
    </source>
</evidence>
<dbReference type="RefSeq" id="WP_058592189.1">
    <property type="nucleotide sequence ID" value="NZ_CP022046.2"/>
</dbReference>
<evidence type="ECO:0000256" key="2">
    <source>
        <dbReference type="ARBA" id="ARBA00022448"/>
    </source>
</evidence>
<keyword evidence="4" id="KW-0762">Sugar transport</keyword>
<dbReference type="GO" id="GO:0016301">
    <property type="term" value="F:kinase activity"/>
    <property type="evidence" value="ECO:0007669"/>
    <property type="project" value="UniProtKB-KW"/>
</dbReference>
<dbReference type="PANTHER" id="PTHR33799">
    <property type="entry name" value="PTS PERMEASE-RELATED-RELATED"/>
    <property type="match status" value="1"/>
</dbReference>
<dbReference type="KEGG" id="sscu:CEP64_00680"/>
<dbReference type="PANTHER" id="PTHR33799:SF1">
    <property type="entry name" value="PTS SYSTEM MANNOSE-SPECIFIC EIIAB COMPONENT-RELATED"/>
    <property type="match status" value="1"/>
</dbReference>
<keyword evidence="2" id="KW-0813">Transport</keyword>
<dbReference type="GO" id="GO:0016020">
    <property type="term" value="C:membrane"/>
    <property type="evidence" value="ECO:0007669"/>
    <property type="project" value="InterPro"/>
</dbReference>
<reference evidence="10" key="1">
    <citation type="submission" date="2017-06" db="EMBL/GenBank/DDBJ databases">
        <title>FDA dAtabase for Regulatory Grade micrObial Sequences (FDA-ARGOS): Supporting development and validation of Infectious Disease Dx tests.</title>
        <authorList>
            <person name="Goldberg B."/>
            <person name="Campos J."/>
            <person name="Tallon L."/>
            <person name="Sadzewicz L."/>
            <person name="Sengamalay N."/>
            <person name="Ott S."/>
            <person name="Godinez A."/>
            <person name="Nagaraj S."/>
            <person name="Vavikolanu K."/>
            <person name="Nadendla S."/>
            <person name="George J."/>
            <person name="Geyer C."/>
            <person name="Sichtig H."/>
        </authorList>
    </citation>
    <scope>NUCLEOTIDE SEQUENCE [LARGE SCALE GENOMIC DNA]</scope>
    <source>
        <strain evidence="10">FDAARGOS_285</strain>
    </source>
</reference>
<evidence type="ECO:0000259" key="8">
    <source>
        <dbReference type="PROSITE" id="PS51096"/>
    </source>
</evidence>
<keyword evidence="7" id="KW-0418">Kinase</keyword>
<evidence type="ECO:0000256" key="3">
    <source>
        <dbReference type="ARBA" id="ARBA00022490"/>
    </source>
</evidence>
<evidence type="ECO:0000256" key="6">
    <source>
        <dbReference type="ARBA" id="ARBA00022683"/>
    </source>
</evidence>
<feature type="domain" description="PTS EIIA type-4" evidence="8">
    <location>
        <begin position="1"/>
        <end position="116"/>
    </location>
</feature>
<keyword evidence="6" id="KW-0598">Phosphotransferase system</keyword>
<dbReference type="SUPFAM" id="SSF53062">
    <property type="entry name" value="PTS system fructose IIA component-like"/>
    <property type="match status" value="1"/>
</dbReference>
<sequence length="131" mass="14301">MGKLILASHGSMCEGLKESVEMILGPQDNIETVALLPDEGQEDFEKKLLAAINDEEVTVFTDLLGGTPANVISKTLMTGKQFDLYAGMNLPMVIAYLNGEMLNQEADIINETQKSIVKVNDLLQGLDEDDE</sequence>
<dbReference type="Proteomes" id="UP000197058">
    <property type="component" value="Chromosome"/>
</dbReference>
<keyword evidence="3" id="KW-0963">Cytoplasm</keyword>
<protein>
    <submittedName>
        <fullName evidence="9">PTS fructose transporter subunit IIA</fullName>
    </submittedName>
</protein>
<evidence type="ECO:0000313" key="10">
    <source>
        <dbReference type="Proteomes" id="UP000197058"/>
    </source>
</evidence>
<name>A0AAI8DFN9_MAMSC</name>
<dbReference type="InterPro" id="IPR004701">
    <property type="entry name" value="PTS_EIIA_man-typ"/>
</dbReference>
<comment type="subcellular location">
    <subcellularLocation>
        <location evidence="1">Cytoplasm</location>
    </subcellularLocation>
</comment>
<dbReference type="InterPro" id="IPR051471">
    <property type="entry name" value="Bacterial_PTS_sugar_comp"/>
</dbReference>
<evidence type="ECO:0000256" key="7">
    <source>
        <dbReference type="ARBA" id="ARBA00022777"/>
    </source>
</evidence>
<gene>
    <name evidence="9" type="ORF">CEP64_00680</name>
</gene>
<dbReference type="PROSITE" id="PS51096">
    <property type="entry name" value="PTS_EIIA_TYPE_4"/>
    <property type="match status" value="1"/>
</dbReference>
<dbReference type="CDD" id="cd00006">
    <property type="entry name" value="PTS_IIA_man"/>
    <property type="match status" value="1"/>
</dbReference>
<evidence type="ECO:0000256" key="4">
    <source>
        <dbReference type="ARBA" id="ARBA00022597"/>
    </source>
</evidence>
<evidence type="ECO:0000313" key="9">
    <source>
        <dbReference type="EMBL" id="ASE33164.1"/>
    </source>
</evidence>
<organism evidence="9 10">
    <name type="scientific">Mammaliicoccus sciuri</name>
    <name type="common">Staphylococcus sciuri</name>
    <dbReference type="NCBI Taxonomy" id="1296"/>
    <lineage>
        <taxon>Bacteria</taxon>
        <taxon>Bacillati</taxon>
        <taxon>Bacillota</taxon>
        <taxon>Bacilli</taxon>
        <taxon>Bacillales</taxon>
        <taxon>Staphylococcaceae</taxon>
        <taxon>Mammaliicoccus</taxon>
    </lineage>
</organism>
<dbReference type="Gene3D" id="3.40.50.510">
    <property type="entry name" value="Phosphotransferase system, mannose-type IIA component"/>
    <property type="match status" value="1"/>
</dbReference>
<dbReference type="InterPro" id="IPR036662">
    <property type="entry name" value="PTS_EIIA_man-typ_sf"/>
</dbReference>
<dbReference type="GO" id="GO:0009401">
    <property type="term" value="P:phosphoenolpyruvate-dependent sugar phosphotransferase system"/>
    <property type="evidence" value="ECO:0007669"/>
    <property type="project" value="UniProtKB-KW"/>
</dbReference>
<dbReference type="Pfam" id="PF03610">
    <property type="entry name" value="EIIA-man"/>
    <property type="match status" value="1"/>
</dbReference>
<proteinExistence type="predicted"/>
<dbReference type="GO" id="GO:0005737">
    <property type="term" value="C:cytoplasm"/>
    <property type="evidence" value="ECO:0007669"/>
    <property type="project" value="UniProtKB-SubCell"/>
</dbReference>